<dbReference type="InterPro" id="IPR036457">
    <property type="entry name" value="PPM-type-like_dom_sf"/>
</dbReference>
<comment type="subcellular location">
    <subcellularLocation>
        <location evidence="1">Membrane</location>
        <topology evidence="1">Peripheral membrane protein</topology>
    </subcellularLocation>
</comment>
<dbReference type="PROSITE" id="PS51746">
    <property type="entry name" value="PPM_2"/>
    <property type="match status" value="1"/>
</dbReference>
<dbReference type="SUPFAM" id="SSF81606">
    <property type="entry name" value="PP2C-like"/>
    <property type="match status" value="1"/>
</dbReference>
<evidence type="ECO:0000256" key="2">
    <source>
        <dbReference type="ARBA" id="ARBA00022723"/>
    </source>
</evidence>
<dbReference type="Gene3D" id="3.60.40.10">
    <property type="entry name" value="PPM-type phosphatase domain"/>
    <property type="match status" value="1"/>
</dbReference>
<comment type="caution">
    <text evidence="9">The sequence shown here is derived from an EMBL/GenBank/DDBJ whole genome shotgun (WGS) entry which is preliminary data.</text>
</comment>
<evidence type="ECO:0000256" key="5">
    <source>
        <dbReference type="ARBA" id="ARBA00023136"/>
    </source>
</evidence>
<dbReference type="InterPro" id="IPR015655">
    <property type="entry name" value="PP2C"/>
</dbReference>
<evidence type="ECO:0000256" key="1">
    <source>
        <dbReference type="ARBA" id="ARBA00004170"/>
    </source>
</evidence>
<dbReference type="Proteomes" id="UP000187209">
    <property type="component" value="Unassembled WGS sequence"/>
</dbReference>
<evidence type="ECO:0000313" key="9">
    <source>
        <dbReference type="EMBL" id="OMJ91990.1"/>
    </source>
</evidence>
<feature type="region of interest" description="Disordered" evidence="7">
    <location>
        <begin position="60"/>
        <end position="123"/>
    </location>
</feature>
<feature type="region of interest" description="Disordered" evidence="7">
    <location>
        <begin position="1"/>
        <end position="44"/>
    </location>
</feature>
<evidence type="ECO:0000256" key="6">
    <source>
        <dbReference type="RuleBase" id="RU003465"/>
    </source>
</evidence>
<feature type="domain" description="PPM-type phosphatase" evidence="8">
    <location>
        <begin position="138"/>
        <end position="415"/>
    </location>
</feature>
<proteinExistence type="inferred from homology"/>
<dbReference type="InterPro" id="IPR000222">
    <property type="entry name" value="PP2C_BS"/>
</dbReference>
<evidence type="ECO:0000256" key="3">
    <source>
        <dbReference type="ARBA" id="ARBA00022801"/>
    </source>
</evidence>
<evidence type="ECO:0000256" key="7">
    <source>
        <dbReference type="SAM" id="MobiDB-lite"/>
    </source>
</evidence>
<evidence type="ECO:0000259" key="8">
    <source>
        <dbReference type="PROSITE" id="PS51746"/>
    </source>
</evidence>
<name>A0A1R2CSP1_9CILI</name>
<dbReference type="Pfam" id="PF00481">
    <property type="entry name" value="PP2C"/>
    <property type="match status" value="1"/>
</dbReference>
<dbReference type="GO" id="GO:0016020">
    <property type="term" value="C:membrane"/>
    <property type="evidence" value="ECO:0007669"/>
    <property type="project" value="UniProtKB-SubCell"/>
</dbReference>
<dbReference type="SMART" id="SM00332">
    <property type="entry name" value="PP2Cc"/>
    <property type="match status" value="1"/>
</dbReference>
<keyword evidence="10" id="KW-1185">Reference proteome</keyword>
<dbReference type="GO" id="GO:0004722">
    <property type="term" value="F:protein serine/threonine phosphatase activity"/>
    <property type="evidence" value="ECO:0007669"/>
    <property type="project" value="InterPro"/>
</dbReference>
<gene>
    <name evidence="9" type="ORF">SteCoe_5307</name>
</gene>
<keyword evidence="2" id="KW-0479">Metal-binding</keyword>
<keyword evidence="4 6" id="KW-0904">Protein phosphatase</keyword>
<protein>
    <recommendedName>
        <fullName evidence="8">PPM-type phosphatase domain-containing protein</fullName>
    </recommendedName>
</protein>
<dbReference type="CDD" id="cd00143">
    <property type="entry name" value="PP2Cc"/>
    <property type="match status" value="1"/>
</dbReference>
<organism evidence="9 10">
    <name type="scientific">Stentor coeruleus</name>
    <dbReference type="NCBI Taxonomy" id="5963"/>
    <lineage>
        <taxon>Eukaryota</taxon>
        <taxon>Sar</taxon>
        <taxon>Alveolata</taxon>
        <taxon>Ciliophora</taxon>
        <taxon>Postciliodesmatophora</taxon>
        <taxon>Heterotrichea</taxon>
        <taxon>Heterotrichida</taxon>
        <taxon>Stentoridae</taxon>
        <taxon>Stentor</taxon>
    </lineage>
</organism>
<dbReference type="EMBL" id="MPUH01000070">
    <property type="protein sequence ID" value="OMJ91990.1"/>
    <property type="molecule type" value="Genomic_DNA"/>
</dbReference>
<dbReference type="OrthoDB" id="10264738at2759"/>
<evidence type="ECO:0000256" key="4">
    <source>
        <dbReference type="ARBA" id="ARBA00022912"/>
    </source>
</evidence>
<comment type="similarity">
    <text evidence="6">Belongs to the PP2C family.</text>
</comment>
<keyword evidence="5" id="KW-0472">Membrane</keyword>
<evidence type="ECO:0000313" key="10">
    <source>
        <dbReference type="Proteomes" id="UP000187209"/>
    </source>
</evidence>
<keyword evidence="3 6" id="KW-0378">Hydrolase</keyword>
<dbReference type="PANTHER" id="PTHR47992">
    <property type="entry name" value="PROTEIN PHOSPHATASE"/>
    <property type="match status" value="1"/>
</dbReference>
<dbReference type="AlphaFoldDB" id="A0A1R2CSP1"/>
<reference evidence="9 10" key="1">
    <citation type="submission" date="2016-11" db="EMBL/GenBank/DDBJ databases">
        <title>The macronuclear genome of Stentor coeruleus: a giant cell with tiny introns.</title>
        <authorList>
            <person name="Slabodnick M."/>
            <person name="Ruby J.G."/>
            <person name="Reiff S.B."/>
            <person name="Swart E.C."/>
            <person name="Gosai S."/>
            <person name="Prabakaran S."/>
            <person name="Witkowska E."/>
            <person name="Larue G.E."/>
            <person name="Fisher S."/>
            <person name="Freeman R.M."/>
            <person name="Gunawardena J."/>
            <person name="Chu W."/>
            <person name="Stover N.A."/>
            <person name="Gregory B.D."/>
            <person name="Nowacki M."/>
            <person name="Derisi J."/>
            <person name="Roy S.W."/>
            <person name="Marshall W.F."/>
            <person name="Sood P."/>
        </authorList>
    </citation>
    <scope>NUCLEOTIDE SEQUENCE [LARGE SCALE GENOMIC DNA]</scope>
    <source>
        <strain evidence="9">WM001</strain>
    </source>
</reference>
<dbReference type="PROSITE" id="PS01032">
    <property type="entry name" value="PPM_1"/>
    <property type="match status" value="1"/>
</dbReference>
<dbReference type="InterPro" id="IPR001932">
    <property type="entry name" value="PPM-type_phosphatase-like_dom"/>
</dbReference>
<accession>A0A1R2CSP1</accession>
<sequence>MVLRSNFKFFGEASTKPGGRKLPSRSPQRNISKGPTKASHRPVKSLAATLPKKPLSLALANSGTADDKTPNAPFLINSKNSTPKNVDQRNAKSAKHRRFLSLADRPLSHNTLSKPEPEKTNRRKFSLEARPEVPVVVKYAHYTQTGFIPGNTGKVNQDSFFEHVNFANYPDLYFFGVCDGHGFYGGEVSGYVKQRLPALLSQHPNIYSNPRKALHNEILKCNAELSQINIDVNFSGTTLVCVLIKGSTLYCANVGDSRALVARQINDNINNTSTGRHWMSIALSRDHKPDDKTEGIRILQNNGRVESYQDENGNPVGPARVWLKNQDLPGLAMSRSMGDAVASSVGVIAEPEILEFQLTTEDKFIIIGSDGVFEFLSNEEVVKIIVPYWKSKDIDGGCEALWRESNIRWKSVRDI</sequence>
<dbReference type="GO" id="GO:0046872">
    <property type="term" value="F:metal ion binding"/>
    <property type="evidence" value="ECO:0007669"/>
    <property type="project" value="UniProtKB-KW"/>
</dbReference>